<keyword evidence="1" id="KW-1133">Transmembrane helix</keyword>
<proteinExistence type="predicted"/>
<feature type="transmembrane region" description="Helical" evidence="1">
    <location>
        <begin position="328"/>
        <end position="351"/>
    </location>
</feature>
<gene>
    <name evidence="3" type="ORF">E0486_08225</name>
</gene>
<evidence type="ECO:0000313" key="4">
    <source>
        <dbReference type="Proteomes" id="UP000295164"/>
    </source>
</evidence>
<feature type="domain" description="Phospholipid/glycerol acyltransferase" evidence="2">
    <location>
        <begin position="74"/>
        <end position="199"/>
    </location>
</feature>
<keyword evidence="4" id="KW-1185">Reference proteome</keyword>
<dbReference type="GO" id="GO:0008654">
    <property type="term" value="P:phospholipid biosynthetic process"/>
    <property type="evidence" value="ECO:0007669"/>
    <property type="project" value="TreeGrafter"/>
</dbReference>
<sequence length="358" mass="40798">MLYVRLQIITNHYDLNNPRSFSRCRALRSHDGRFPYLPPVLYRILKAYARLTIRIFCRHVFVNRPQWLHTEGPLLLAANHPNSFLDGMILTILLDRPLYSLARGDAFGHPSLRKLIDLFHLLPVYRSSEGAENLGQNYSTFAACREVFRRNGIVLIFSEGGCVNEWKLRPLRKGTARLASYAWQEGIPLTVLPVGLNYSPFRNFGKNVWIRFGRPLDRATVERQPSEGLQFGEFNRQLHAQLNGLVWALDAQDPEALKERLSVPLPLPARIALAPLALAGTLLHAPLYFAVKGFTTWRFNNDHFDSVMVALHLILYPLYLTLLAGLSLLWFPGWVAAAVFLLLPLTAWSAVQLKPQIR</sequence>
<comment type="caution">
    <text evidence="3">The sequence shown here is derived from an EMBL/GenBank/DDBJ whole genome shotgun (WGS) entry which is preliminary data.</text>
</comment>
<feature type="transmembrane region" description="Helical" evidence="1">
    <location>
        <begin position="271"/>
        <end position="291"/>
    </location>
</feature>
<dbReference type="Pfam" id="PF01553">
    <property type="entry name" value="Acyltransferase"/>
    <property type="match status" value="1"/>
</dbReference>
<keyword evidence="1" id="KW-0812">Transmembrane</keyword>
<dbReference type="Proteomes" id="UP000295164">
    <property type="component" value="Unassembled WGS sequence"/>
</dbReference>
<dbReference type="PANTHER" id="PTHR31605">
    <property type="entry name" value="GLYCEROL-3-PHOSPHATE O-ACYLTRANSFERASE 1"/>
    <property type="match status" value="1"/>
</dbReference>
<evidence type="ECO:0000259" key="2">
    <source>
        <dbReference type="SMART" id="SM00563"/>
    </source>
</evidence>
<dbReference type="GO" id="GO:0004366">
    <property type="term" value="F:glycerol-3-phosphate O-acyltransferase activity"/>
    <property type="evidence" value="ECO:0007669"/>
    <property type="project" value="TreeGrafter"/>
</dbReference>
<evidence type="ECO:0000313" key="3">
    <source>
        <dbReference type="EMBL" id="TCZ72757.1"/>
    </source>
</evidence>
<protein>
    <recommendedName>
        <fullName evidence="2">Phospholipid/glycerol acyltransferase domain-containing protein</fullName>
    </recommendedName>
</protein>
<dbReference type="InterPro" id="IPR052744">
    <property type="entry name" value="GPAT/DAPAT"/>
</dbReference>
<dbReference type="GO" id="GO:0016287">
    <property type="term" value="F:glycerone-phosphate O-acyltransferase activity"/>
    <property type="evidence" value="ECO:0007669"/>
    <property type="project" value="TreeGrafter"/>
</dbReference>
<keyword evidence="1" id="KW-0472">Membrane</keyword>
<dbReference type="SUPFAM" id="SSF69593">
    <property type="entry name" value="Glycerol-3-phosphate (1)-acyltransferase"/>
    <property type="match status" value="1"/>
</dbReference>
<dbReference type="OrthoDB" id="9806008at2"/>
<dbReference type="EMBL" id="SKFH01000010">
    <property type="protein sequence ID" value="TCZ72757.1"/>
    <property type="molecule type" value="Genomic_DNA"/>
</dbReference>
<organism evidence="3 4">
    <name type="scientific">Flaviaesturariibacter aridisoli</name>
    <dbReference type="NCBI Taxonomy" id="2545761"/>
    <lineage>
        <taxon>Bacteria</taxon>
        <taxon>Pseudomonadati</taxon>
        <taxon>Bacteroidota</taxon>
        <taxon>Chitinophagia</taxon>
        <taxon>Chitinophagales</taxon>
        <taxon>Chitinophagaceae</taxon>
        <taxon>Flaviaestuariibacter</taxon>
    </lineage>
</organism>
<feature type="transmembrane region" description="Helical" evidence="1">
    <location>
        <begin position="303"/>
        <end position="322"/>
    </location>
</feature>
<name>A0A4R4E1P0_9BACT</name>
<reference evidence="3 4" key="1">
    <citation type="submission" date="2019-03" db="EMBL/GenBank/DDBJ databases">
        <authorList>
            <person name="Kim M.K.M."/>
        </authorList>
    </citation>
    <scope>NUCLEOTIDE SEQUENCE [LARGE SCALE GENOMIC DNA]</scope>
    <source>
        <strain evidence="3 4">17J68-15</strain>
    </source>
</reference>
<dbReference type="AlphaFoldDB" id="A0A4R4E1P0"/>
<dbReference type="InterPro" id="IPR002123">
    <property type="entry name" value="Plipid/glycerol_acylTrfase"/>
</dbReference>
<evidence type="ECO:0000256" key="1">
    <source>
        <dbReference type="SAM" id="Phobius"/>
    </source>
</evidence>
<dbReference type="SMART" id="SM00563">
    <property type="entry name" value="PlsC"/>
    <property type="match status" value="1"/>
</dbReference>
<accession>A0A4R4E1P0</accession>
<dbReference type="PANTHER" id="PTHR31605:SF0">
    <property type="entry name" value="GLYCEROL-3-PHOSPHATE O-ACYLTRANSFERASE 1"/>
    <property type="match status" value="1"/>
</dbReference>